<accession>A0A8U8BXL4</accession>
<name>A0A8C3MTD0_GEOPR</name>
<protein>
    <submittedName>
        <fullName evidence="1">Uncharacterized protein</fullName>
    </submittedName>
</protein>
<sequence length="132" mass="14786">MLFCQLGSFLTLEQPQRPRAAVPDPISQLQQRGKAKASAHANPSHAVPKTQGFIFNQCVQLLFELKISFLCLFTFSSLEVDGLSHPSFAASFHVLWLTKDLMIDLMNTLVCEPFIKDGLESKPWQLLDSEGH</sequence>
<reference evidence="1" key="2">
    <citation type="submission" date="2025-08" db="UniProtKB">
        <authorList>
            <consortium name="Ensembl"/>
        </authorList>
    </citation>
    <scope>IDENTIFICATION</scope>
</reference>
<dbReference type="Ensembl" id="ENSCPVT00000010985.2">
    <property type="protein sequence ID" value="ENSCPVP00000010526.2"/>
    <property type="gene ID" value="ENSCPVG00000007688.2"/>
</dbReference>
<dbReference type="Proteomes" id="UP000694382">
    <property type="component" value="Chromosome 7"/>
</dbReference>
<dbReference type="AlphaFoldDB" id="A0A8C3MTD0"/>
<evidence type="ECO:0000313" key="1">
    <source>
        <dbReference type="Ensembl" id="ENSCPVP00000010526.2"/>
    </source>
</evidence>
<accession>A0A8C3MTD0</accession>
<evidence type="ECO:0000313" key="2">
    <source>
        <dbReference type="Proteomes" id="UP000694382"/>
    </source>
</evidence>
<keyword evidence="2" id="KW-1185">Reference proteome</keyword>
<organism evidence="1 2">
    <name type="scientific">Geospiza parvula</name>
    <name type="common">Small tree-finch</name>
    <name type="synonym">Camarhynchus parvulus</name>
    <dbReference type="NCBI Taxonomy" id="87175"/>
    <lineage>
        <taxon>Eukaryota</taxon>
        <taxon>Metazoa</taxon>
        <taxon>Chordata</taxon>
        <taxon>Craniata</taxon>
        <taxon>Vertebrata</taxon>
        <taxon>Euteleostomi</taxon>
        <taxon>Archelosauria</taxon>
        <taxon>Archosauria</taxon>
        <taxon>Dinosauria</taxon>
        <taxon>Saurischia</taxon>
        <taxon>Theropoda</taxon>
        <taxon>Coelurosauria</taxon>
        <taxon>Aves</taxon>
        <taxon>Neognathae</taxon>
        <taxon>Neoaves</taxon>
        <taxon>Telluraves</taxon>
        <taxon>Australaves</taxon>
        <taxon>Passeriformes</taxon>
        <taxon>Thraupidae</taxon>
        <taxon>Camarhynchus</taxon>
    </lineage>
</organism>
<reference evidence="1" key="3">
    <citation type="submission" date="2025-09" db="UniProtKB">
        <authorList>
            <consortium name="Ensembl"/>
        </authorList>
    </citation>
    <scope>IDENTIFICATION</scope>
</reference>
<reference evidence="1" key="1">
    <citation type="submission" date="2020-02" db="EMBL/GenBank/DDBJ databases">
        <authorList>
            <person name="Enbody D E."/>
            <person name="Pettersson E M."/>
        </authorList>
    </citation>
    <scope>NUCLEOTIDE SEQUENCE [LARGE SCALE GENOMIC DNA]</scope>
</reference>
<proteinExistence type="predicted"/>